<proteinExistence type="predicted"/>
<organism evidence="2 3">
    <name type="scientific">Ajellomyces capsulatus (strain H88)</name>
    <name type="common">Darling's disease fungus</name>
    <name type="synonym">Histoplasma capsulatum</name>
    <dbReference type="NCBI Taxonomy" id="544711"/>
    <lineage>
        <taxon>Eukaryota</taxon>
        <taxon>Fungi</taxon>
        <taxon>Dikarya</taxon>
        <taxon>Ascomycota</taxon>
        <taxon>Pezizomycotina</taxon>
        <taxon>Eurotiomycetes</taxon>
        <taxon>Eurotiomycetidae</taxon>
        <taxon>Onygenales</taxon>
        <taxon>Ajellomycetaceae</taxon>
        <taxon>Histoplasma</taxon>
    </lineage>
</organism>
<evidence type="ECO:0000313" key="2">
    <source>
        <dbReference type="EMBL" id="QSS56857.1"/>
    </source>
</evidence>
<feature type="signal peptide" evidence="1">
    <location>
        <begin position="1"/>
        <end position="20"/>
    </location>
</feature>
<sequence>MKLVFFMIEIFTVMMQQIIAENINSDKSIHTSSDHTSKVDNLPLLDINDNIQQHTPVLNLLNSRFRHCREVVCTYAYECLTLHCSDCIFLSTSSKGHCIPIA</sequence>
<reference evidence="2" key="1">
    <citation type="submission" date="2021-01" db="EMBL/GenBank/DDBJ databases">
        <title>Chromosome-level genome assembly of a human fungal pathogen reveals clustering of transcriptionally co-regulated genes.</title>
        <authorList>
            <person name="Voorhies M."/>
            <person name="Cohen S."/>
            <person name="Shea T.P."/>
            <person name="Petrus S."/>
            <person name="Munoz J.F."/>
            <person name="Poplawski S."/>
            <person name="Goldman W.E."/>
            <person name="Michael T."/>
            <person name="Cuomo C.A."/>
            <person name="Sil A."/>
            <person name="Beyhan S."/>
        </authorList>
    </citation>
    <scope>NUCLEOTIDE SEQUENCE</scope>
    <source>
        <strain evidence="2">H88</strain>
    </source>
</reference>
<dbReference type="AlphaFoldDB" id="A0A8A1LY63"/>
<protein>
    <submittedName>
        <fullName evidence="2">Uncharacterized protein</fullName>
    </submittedName>
</protein>
<feature type="chain" id="PRO_5034715178" evidence="1">
    <location>
        <begin position="21"/>
        <end position="102"/>
    </location>
</feature>
<dbReference type="Proteomes" id="UP000663419">
    <property type="component" value="Chromosome 5"/>
</dbReference>
<dbReference type="VEuPathDB" id="FungiDB:I7I53_05187"/>
<keyword evidence="1" id="KW-0732">Signal</keyword>
<evidence type="ECO:0000256" key="1">
    <source>
        <dbReference type="SAM" id="SignalP"/>
    </source>
</evidence>
<name>A0A8A1LY63_AJEC8</name>
<evidence type="ECO:0000313" key="3">
    <source>
        <dbReference type="Proteomes" id="UP000663419"/>
    </source>
</evidence>
<accession>A0A8A1LY63</accession>
<gene>
    <name evidence="2" type="ORF">I7I53_05187</name>
</gene>
<dbReference type="EMBL" id="CP069106">
    <property type="protein sequence ID" value="QSS56857.1"/>
    <property type="molecule type" value="Genomic_DNA"/>
</dbReference>